<proteinExistence type="predicted"/>
<protein>
    <submittedName>
        <fullName evidence="1">Uncharacterized protein</fullName>
    </submittedName>
</protein>
<gene>
    <name evidence="1" type="ORF">GIB67_040220</name>
</gene>
<dbReference type="AlphaFoldDB" id="A0A7J7MV08"/>
<dbReference type="EMBL" id="JACGCM010001219">
    <property type="protein sequence ID" value="KAF6158706.1"/>
    <property type="molecule type" value="Genomic_DNA"/>
</dbReference>
<name>A0A7J7MV08_9MAGN</name>
<reference evidence="1 2" key="1">
    <citation type="journal article" date="2020" name="IScience">
        <title>Genome Sequencing of the Endangered Kingdonia uniflora (Circaeasteraceae, Ranunculales) Reveals Potential Mechanisms of Evolutionary Specialization.</title>
        <authorList>
            <person name="Sun Y."/>
            <person name="Deng T."/>
            <person name="Zhang A."/>
            <person name="Moore M.J."/>
            <person name="Landis J.B."/>
            <person name="Lin N."/>
            <person name="Zhang H."/>
            <person name="Zhang X."/>
            <person name="Huang J."/>
            <person name="Zhang X."/>
            <person name="Sun H."/>
            <person name="Wang H."/>
        </authorList>
    </citation>
    <scope>NUCLEOTIDE SEQUENCE [LARGE SCALE GENOMIC DNA]</scope>
    <source>
        <strain evidence="1">TB1705</strain>
        <tissue evidence="1">Leaf</tissue>
    </source>
</reference>
<organism evidence="1 2">
    <name type="scientific">Kingdonia uniflora</name>
    <dbReference type="NCBI Taxonomy" id="39325"/>
    <lineage>
        <taxon>Eukaryota</taxon>
        <taxon>Viridiplantae</taxon>
        <taxon>Streptophyta</taxon>
        <taxon>Embryophyta</taxon>
        <taxon>Tracheophyta</taxon>
        <taxon>Spermatophyta</taxon>
        <taxon>Magnoliopsida</taxon>
        <taxon>Ranunculales</taxon>
        <taxon>Circaeasteraceae</taxon>
        <taxon>Kingdonia</taxon>
    </lineage>
</organism>
<dbReference type="Proteomes" id="UP000541444">
    <property type="component" value="Unassembled WGS sequence"/>
</dbReference>
<dbReference type="OrthoDB" id="340432at2759"/>
<comment type="caution">
    <text evidence="1">The sequence shown here is derived from an EMBL/GenBank/DDBJ whole genome shotgun (WGS) entry which is preliminary data.</text>
</comment>
<evidence type="ECO:0000313" key="2">
    <source>
        <dbReference type="Proteomes" id="UP000541444"/>
    </source>
</evidence>
<sequence>MSNSARVVSLEVVEDEIDCSEEGSSKGKGRGLPMRSFMHDRRLAGINSMNPPPLQVVGRGKEAIFSRDHVKRLVSEGERTHVYNSFAGLTVDVESVDKFADSLEVESTYSDPDTDFYSSSSWEQTSRDCQDNHLLQLREDMTYETCNDCWNPGIAGRLGTRPDDNLPFIGATPNSDCGNLRHFSQFGTWIFLDRVIRHGCGVSQLGGCSPIHLEERVEEGALAKTRELKKLCEETLSSMFDGRPVHIIGEINSLLSSGINS</sequence>
<dbReference type="Pfam" id="PF05600">
    <property type="entry name" value="CDK5RAP3"/>
    <property type="match status" value="1"/>
</dbReference>
<evidence type="ECO:0000313" key="1">
    <source>
        <dbReference type="EMBL" id="KAF6158706.1"/>
    </source>
</evidence>
<keyword evidence="2" id="KW-1185">Reference proteome</keyword>
<dbReference type="InterPro" id="IPR008491">
    <property type="entry name" value="CDK5RAP3"/>
</dbReference>
<accession>A0A7J7MV08</accession>